<dbReference type="Pfam" id="PF09637">
    <property type="entry name" value="Med18"/>
    <property type="match status" value="1"/>
</dbReference>
<dbReference type="Gene3D" id="2.40.320.10">
    <property type="entry name" value="Hypothetical Protein Pfu-838710-001"/>
    <property type="match status" value="1"/>
</dbReference>
<evidence type="ECO:0000256" key="10">
    <source>
        <dbReference type="ARBA" id="ARBA00032012"/>
    </source>
</evidence>
<dbReference type="EMBL" id="CADEPM010000006">
    <property type="protein sequence ID" value="CAB3407999.1"/>
    <property type="molecule type" value="Genomic_DNA"/>
</dbReference>
<dbReference type="InterPro" id="IPR019095">
    <property type="entry name" value="Mediator_Med18"/>
</dbReference>
<evidence type="ECO:0000256" key="11">
    <source>
        <dbReference type="RuleBase" id="RU364150"/>
    </source>
</evidence>
<name>A0A8S1F567_9PELO</name>
<protein>
    <recommendedName>
        <fullName evidence="4 11">Mediator of RNA polymerase II transcription subunit 18</fullName>
    </recommendedName>
    <alternativeName>
        <fullName evidence="10 11">Mediator complex subunit 18</fullName>
    </alternativeName>
</protein>
<evidence type="ECO:0000256" key="5">
    <source>
        <dbReference type="ARBA" id="ARBA00023015"/>
    </source>
</evidence>
<keyword evidence="7 11" id="KW-0804">Transcription</keyword>
<gene>
    <name evidence="11" type="primary">MED18</name>
    <name evidence="12" type="ORF">CBOVIS_LOCUS9837</name>
</gene>
<proteinExistence type="inferred from homology"/>
<dbReference type="GO" id="GO:0006369">
    <property type="term" value="P:termination of RNA polymerase II transcription"/>
    <property type="evidence" value="ECO:0007669"/>
    <property type="project" value="TreeGrafter"/>
</dbReference>
<evidence type="ECO:0000256" key="4">
    <source>
        <dbReference type="ARBA" id="ARBA00019612"/>
    </source>
</evidence>
<dbReference type="GO" id="GO:0003712">
    <property type="term" value="F:transcription coregulator activity"/>
    <property type="evidence" value="ECO:0007669"/>
    <property type="project" value="InterPro"/>
</dbReference>
<dbReference type="FunFam" id="2.40.320.10:FF:000013">
    <property type="entry name" value="Mediator of RNA polymerase II transcription subunit 18"/>
    <property type="match status" value="1"/>
</dbReference>
<evidence type="ECO:0000256" key="6">
    <source>
        <dbReference type="ARBA" id="ARBA00023159"/>
    </source>
</evidence>
<dbReference type="PANTHER" id="PTHR13321:SF2">
    <property type="entry name" value="MEDIATOR OF RNA POLYMERASE II TRANSCRIPTION SUBUNIT 18"/>
    <property type="match status" value="1"/>
</dbReference>
<dbReference type="Proteomes" id="UP000494206">
    <property type="component" value="Unassembled WGS sequence"/>
</dbReference>
<evidence type="ECO:0000256" key="8">
    <source>
        <dbReference type="ARBA" id="ARBA00023242"/>
    </source>
</evidence>
<comment type="similarity">
    <text evidence="2 11">Belongs to the Mediator complex subunit 18 family.</text>
</comment>
<keyword evidence="13" id="KW-1185">Reference proteome</keyword>
<keyword evidence="6 11" id="KW-0010">Activator</keyword>
<accession>A0A8S1F567</accession>
<sequence length="240" mass="27703">MDQTVNVDDDDQLNAQSFTSIPYQTQECILYGTIYETYLPDLERRLAGLCDPGSEDFHEHEMSFSLRTGMSMTPDVTIKLRRRFKQDQGFLNCWMFRYIGVPEPDQKCPVIVRKVIDSCSYSHDMMTFAKTLGLRMDYEFITKGTIWTTGKIKIVTSCLYRSDRPGHYDQASIKKISNSVLVEMSINLPESAEYMHAAKQLRDFADQFMPLIYMEKIDYWKKYCSTGSVQPAAQPNPNPS</sequence>
<evidence type="ECO:0000256" key="9">
    <source>
        <dbReference type="ARBA" id="ARBA00025687"/>
    </source>
</evidence>
<comment type="function">
    <text evidence="9 11">Component of the Mediator complex, a coactivator involved in the regulated transcription of nearly all RNA polymerase II-dependent genes. Mediator functions as a bridge to convey information from gene-specific regulatory proteins to the basal RNA polymerase II transcription machinery. Mediator is recruited to promoters by direct interactions with regulatory proteins and serves as a scaffold for the assembly of a functional preinitiation complex with RNA polymerase II and the general transcription factors.</text>
</comment>
<dbReference type="AlphaFoldDB" id="A0A8S1F567"/>
<reference evidence="12 13" key="1">
    <citation type="submission" date="2020-04" db="EMBL/GenBank/DDBJ databases">
        <authorList>
            <person name="Laetsch R D."/>
            <person name="Stevens L."/>
            <person name="Kumar S."/>
            <person name="Blaxter L. M."/>
        </authorList>
    </citation>
    <scope>NUCLEOTIDE SEQUENCE [LARGE SCALE GENOMIC DNA]</scope>
</reference>
<evidence type="ECO:0000256" key="2">
    <source>
        <dbReference type="ARBA" id="ARBA00009814"/>
    </source>
</evidence>
<keyword evidence="5 11" id="KW-0805">Transcription regulation</keyword>
<dbReference type="OrthoDB" id="10018982at2759"/>
<evidence type="ECO:0000313" key="13">
    <source>
        <dbReference type="Proteomes" id="UP000494206"/>
    </source>
</evidence>
<comment type="subunit">
    <text evidence="3 11">Component of the Mediator complex.</text>
</comment>
<dbReference type="GO" id="GO:0070847">
    <property type="term" value="C:core mediator complex"/>
    <property type="evidence" value="ECO:0007669"/>
    <property type="project" value="TreeGrafter"/>
</dbReference>
<dbReference type="GO" id="GO:0016592">
    <property type="term" value="C:mediator complex"/>
    <property type="evidence" value="ECO:0007669"/>
    <property type="project" value="InterPro"/>
</dbReference>
<evidence type="ECO:0000256" key="7">
    <source>
        <dbReference type="ARBA" id="ARBA00023163"/>
    </source>
</evidence>
<evidence type="ECO:0000313" key="12">
    <source>
        <dbReference type="EMBL" id="CAB3407999.1"/>
    </source>
</evidence>
<dbReference type="PANTHER" id="PTHR13321">
    <property type="entry name" value="MEDIATOR OF RNA POLYMERASE II TRANSCRIPTION, SUBUNIT 18"/>
    <property type="match status" value="1"/>
</dbReference>
<comment type="subcellular location">
    <subcellularLocation>
        <location evidence="1 11">Nucleus</location>
    </subcellularLocation>
</comment>
<dbReference type="GO" id="GO:0006357">
    <property type="term" value="P:regulation of transcription by RNA polymerase II"/>
    <property type="evidence" value="ECO:0007669"/>
    <property type="project" value="InterPro"/>
</dbReference>
<comment type="caution">
    <text evidence="12">The sequence shown here is derived from an EMBL/GenBank/DDBJ whole genome shotgun (WGS) entry which is preliminary data.</text>
</comment>
<keyword evidence="8 11" id="KW-0539">Nucleus</keyword>
<organism evidence="12 13">
    <name type="scientific">Caenorhabditis bovis</name>
    <dbReference type="NCBI Taxonomy" id="2654633"/>
    <lineage>
        <taxon>Eukaryota</taxon>
        <taxon>Metazoa</taxon>
        <taxon>Ecdysozoa</taxon>
        <taxon>Nematoda</taxon>
        <taxon>Chromadorea</taxon>
        <taxon>Rhabditida</taxon>
        <taxon>Rhabditina</taxon>
        <taxon>Rhabditomorpha</taxon>
        <taxon>Rhabditoidea</taxon>
        <taxon>Rhabditidae</taxon>
        <taxon>Peloderinae</taxon>
        <taxon>Caenorhabditis</taxon>
    </lineage>
</organism>
<evidence type="ECO:0000256" key="1">
    <source>
        <dbReference type="ARBA" id="ARBA00004123"/>
    </source>
</evidence>
<evidence type="ECO:0000256" key="3">
    <source>
        <dbReference type="ARBA" id="ARBA00011837"/>
    </source>
</evidence>